<dbReference type="InterPro" id="IPR022742">
    <property type="entry name" value="Hydrolase_4"/>
</dbReference>
<gene>
    <name evidence="4" type="ORF">Rsub_00802</name>
</gene>
<keyword evidence="5" id="KW-1185">Reference proteome</keyword>
<protein>
    <recommendedName>
        <fullName evidence="3">Serine aminopeptidase S33 domain-containing protein</fullName>
    </recommendedName>
</protein>
<dbReference type="InterPro" id="IPR029058">
    <property type="entry name" value="AB_hydrolase_fold"/>
</dbReference>
<dbReference type="InParanoid" id="A0A2V0NRA0"/>
<evidence type="ECO:0000313" key="5">
    <source>
        <dbReference type="Proteomes" id="UP000247498"/>
    </source>
</evidence>
<organism evidence="4 5">
    <name type="scientific">Raphidocelis subcapitata</name>
    <dbReference type="NCBI Taxonomy" id="307507"/>
    <lineage>
        <taxon>Eukaryota</taxon>
        <taxon>Viridiplantae</taxon>
        <taxon>Chlorophyta</taxon>
        <taxon>core chlorophytes</taxon>
        <taxon>Chlorophyceae</taxon>
        <taxon>CS clade</taxon>
        <taxon>Sphaeropleales</taxon>
        <taxon>Selenastraceae</taxon>
        <taxon>Raphidocelis</taxon>
    </lineage>
</organism>
<keyword evidence="2" id="KW-0732">Signal</keyword>
<sequence length="381" mass="40632">MVNPVKILALAVAAAVVLPWDVALIPGPFPRTNLQTENTKPIDAADYTRKTLRFPSVDGVECEAWLYAPKRPATRPPPVVMMGHGLGAQKDMGLHVYAERFAAAGMVVFVFDYRSFGGSDGEPRNWISPARHLDDWRAALRHVRGELAAAGAVDAGRLALWGTSYAGGHVLVMAGELRENVTAVVAQVPFLDGKVGLQRAFQTRGLLALLRNAAAGVHDLLRTALRQPPAYLPIAGGLGSNAMMQLDDHELGAYFAKHPKVYQGGWRNQARAAWALEASRYRPIASVPSITAPVLYITATTDSLCPPDVIAAAVAATPNARQKVMECTHFDVYNGQRFEDAVAAELEFLAEHLLPGGRAPAAAAAAAAEAGADGEGAHEEL</sequence>
<dbReference type="EMBL" id="BDRX01000003">
    <property type="protein sequence ID" value="GBF88090.1"/>
    <property type="molecule type" value="Genomic_DNA"/>
</dbReference>
<comment type="caution">
    <text evidence="4">The sequence shown here is derived from an EMBL/GenBank/DDBJ whole genome shotgun (WGS) entry which is preliminary data.</text>
</comment>
<evidence type="ECO:0000256" key="1">
    <source>
        <dbReference type="ARBA" id="ARBA00022801"/>
    </source>
</evidence>
<feature type="signal peptide" evidence="2">
    <location>
        <begin position="1"/>
        <end position="19"/>
    </location>
</feature>
<dbReference type="Proteomes" id="UP000247498">
    <property type="component" value="Unassembled WGS sequence"/>
</dbReference>
<dbReference type="InterPro" id="IPR050261">
    <property type="entry name" value="FrsA_esterase"/>
</dbReference>
<dbReference type="PANTHER" id="PTHR22946:SF9">
    <property type="entry name" value="POLYKETIDE TRANSFERASE AF380"/>
    <property type="match status" value="1"/>
</dbReference>
<dbReference type="GO" id="GO:0016788">
    <property type="term" value="F:hydrolase activity, acting on ester bonds"/>
    <property type="evidence" value="ECO:0007669"/>
    <property type="project" value="UniProtKB-ARBA"/>
</dbReference>
<reference evidence="4 5" key="1">
    <citation type="journal article" date="2018" name="Sci. Rep.">
        <title>Raphidocelis subcapitata (=Pseudokirchneriella subcapitata) provides an insight into genome evolution and environmental adaptations in the Sphaeropleales.</title>
        <authorList>
            <person name="Suzuki S."/>
            <person name="Yamaguchi H."/>
            <person name="Nakajima N."/>
            <person name="Kawachi M."/>
        </authorList>
    </citation>
    <scope>NUCLEOTIDE SEQUENCE [LARGE SCALE GENOMIC DNA]</scope>
    <source>
        <strain evidence="4 5">NIES-35</strain>
    </source>
</reference>
<dbReference type="AlphaFoldDB" id="A0A2V0NRA0"/>
<evidence type="ECO:0000256" key="2">
    <source>
        <dbReference type="SAM" id="SignalP"/>
    </source>
</evidence>
<keyword evidence="1" id="KW-0378">Hydrolase</keyword>
<feature type="domain" description="Serine aminopeptidase S33" evidence="3">
    <location>
        <begin position="77"/>
        <end position="322"/>
    </location>
</feature>
<dbReference type="OrthoDB" id="2498029at2759"/>
<dbReference type="SUPFAM" id="SSF53474">
    <property type="entry name" value="alpha/beta-Hydrolases"/>
    <property type="match status" value="1"/>
</dbReference>
<evidence type="ECO:0000259" key="3">
    <source>
        <dbReference type="Pfam" id="PF12146"/>
    </source>
</evidence>
<dbReference type="Gene3D" id="3.40.50.1820">
    <property type="entry name" value="alpha/beta hydrolase"/>
    <property type="match status" value="1"/>
</dbReference>
<feature type="chain" id="PRO_5016177409" description="Serine aminopeptidase S33 domain-containing protein" evidence="2">
    <location>
        <begin position="20"/>
        <end position="381"/>
    </location>
</feature>
<dbReference type="STRING" id="307507.A0A2V0NRA0"/>
<dbReference type="Pfam" id="PF12146">
    <property type="entry name" value="Hydrolase_4"/>
    <property type="match status" value="1"/>
</dbReference>
<dbReference type="PANTHER" id="PTHR22946">
    <property type="entry name" value="DIENELACTONE HYDROLASE DOMAIN-CONTAINING PROTEIN-RELATED"/>
    <property type="match status" value="1"/>
</dbReference>
<proteinExistence type="predicted"/>
<evidence type="ECO:0000313" key="4">
    <source>
        <dbReference type="EMBL" id="GBF88090.1"/>
    </source>
</evidence>
<accession>A0A2V0NRA0</accession>
<name>A0A2V0NRA0_9CHLO</name>